<evidence type="ECO:0000256" key="1">
    <source>
        <dbReference type="ARBA" id="ARBA00022737"/>
    </source>
</evidence>
<feature type="domain" description="K Homology" evidence="4">
    <location>
        <begin position="384"/>
        <end position="459"/>
    </location>
</feature>
<evidence type="ECO:0000313" key="6">
    <source>
        <dbReference type="Proteomes" id="UP001497444"/>
    </source>
</evidence>
<dbReference type="Pfam" id="PF00013">
    <property type="entry name" value="KH_1"/>
    <property type="match status" value="4"/>
</dbReference>
<feature type="domain" description="K Homology" evidence="4">
    <location>
        <begin position="149"/>
        <end position="224"/>
    </location>
</feature>
<feature type="region of interest" description="Disordered" evidence="3">
    <location>
        <begin position="583"/>
        <end position="606"/>
    </location>
</feature>
<keyword evidence="2" id="KW-0694">RNA-binding</keyword>
<keyword evidence="6" id="KW-1185">Reference proteome</keyword>
<protein>
    <recommendedName>
        <fullName evidence="4">K Homology domain-containing protein</fullName>
    </recommendedName>
</protein>
<evidence type="ECO:0000256" key="3">
    <source>
        <dbReference type="SAM" id="MobiDB-lite"/>
    </source>
</evidence>
<feature type="region of interest" description="Disordered" evidence="3">
    <location>
        <begin position="1"/>
        <end position="50"/>
    </location>
</feature>
<dbReference type="Gene3D" id="3.30.1370.10">
    <property type="entry name" value="K Homology domain, type 1"/>
    <property type="match status" value="2"/>
</dbReference>
<evidence type="ECO:0000259" key="4">
    <source>
        <dbReference type="SMART" id="SM00322"/>
    </source>
</evidence>
<keyword evidence="1" id="KW-0677">Repeat</keyword>
<dbReference type="InterPro" id="IPR004087">
    <property type="entry name" value="KH_dom"/>
</dbReference>
<feature type="compositionally biased region" description="Polar residues" evidence="3">
    <location>
        <begin position="584"/>
        <end position="596"/>
    </location>
</feature>
<dbReference type="PANTHER" id="PTHR10288">
    <property type="entry name" value="KH DOMAIN CONTAINING RNA BINDING PROTEIN"/>
    <property type="match status" value="1"/>
</dbReference>
<evidence type="ECO:0000313" key="5">
    <source>
        <dbReference type="EMBL" id="CAK9261907.1"/>
    </source>
</evidence>
<feature type="domain" description="K Homology" evidence="4">
    <location>
        <begin position="51"/>
        <end position="121"/>
    </location>
</feature>
<feature type="compositionally biased region" description="Gly residues" evidence="3">
    <location>
        <begin position="531"/>
        <end position="544"/>
    </location>
</feature>
<dbReference type="CDD" id="cd22460">
    <property type="entry name" value="KH-I_PEPPER_rpt2_like"/>
    <property type="match status" value="2"/>
</dbReference>
<evidence type="ECO:0000256" key="2">
    <source>
        <dbReference type="PROSITE-ProRule" id="PRU00117"/>
    </source>
</evidence>
<dbReference type="SUPFAM" id="SSF54791">
    <property type="entry name" value="Eukaryotic type KH-domain (KH-domain type I)"/>
    <property type="match status" value="4"/>
</dbReference>
<dbReference type="PROSITE" id="PS50084">
    <property type="entry name" value="KH_TYPE_1"/>
    <property type="match status" value="4"/>
</dbReference>
<proteinExistence type="predicted"/>
<sequence>MDGGSYLVSPAKRSLSHYDSEASETNGRQQKRRQSSHVSRAPPPPMRPAQDETIFRILCPGSKTGSVIGKGGNIIKSLRQETGARIKIADAVPGVDERVIMIFAPERDREHGRDQVLSPAQEALFRVHGRIVDADVPNQVSDEDEEGPGSITTRLLVPSNQIGCLLGKGGKIIEQMREETGAQIRILPKEQLPGCALPTDELVQIFGDISVVKKALHTISTRLRENPPRDRPHGNMGIYPPGGPFLSAGDTFLPQIDPRNLGGPLLGMGLSLSGGPPFNNMGLPVLSDVGSMGRPPVGDEELVFRILCPNEKIGSVIGKGGSIIENLREETGARIKVADAVPGSEERVIIISANEHPDDNISPAQEAVLHIQSRVVDLGPDQDGVITTRLLVPSNQIGCLLGKGGSIIADMRRHTRANIRILAKNSLPRCASETDELVQIVGDIRVAREALIQITTRLRINLYREKPGGGDFPSAMSGLGLQGSTPSGYGGRREPGSPGGMYSSGPGLGLAGSGRSSSSYQNMSPSTGAWGNQGGSSGGYGGGSSHHSGSGRYGGGSGHGSVRNMTGEALIPSSALSFVIGNPSLPNRTDLSVIRSRSQDQCETKA</sequence>
<reference evidence="5" key="1">
    <citation type="submission" date="2024-02" db="EMBL/GenBank/DDBJ databases">
        <authorList>
            <consortium name="ELIXIR-Norway"/>
            <consortium name="Elixir Norway"/>
        </authorList>
    </citation>
    <scope>NUCLEOTIDE SEQUENCE</scope>
</reference>
<dbReference type="SMART" id="SM00322">
    <property type="entry name" value="KH"/>
    <property type="match status" value="4"/>
</dbReference>
<dbReference type="InterPro" id="IPR004088">
    <property type="entry name" value="KH_dom_type_1"/>
</dbReference>
<dbReference type="InterPro" id="IPR036612">
    <property type="entry name" value="KH_dom_type_1_sf"/>
</dbReference>
<feature type="compositionally biased region" description="Polar residues" evidence="3">
    <location>
        <begin position="520"/>
        <end position="530"/>
    </location>
</feature>
<dbReference type="CDD" id="cd22459">
    <property type="entry name" value="KH-I_PEPPER_rpt1_like"/>
    <property type="match status" value="2"/>
</dbReference>
<name>A0ABP0W547_9BRYO</name>
<dbReference type="Gene3D" id="3.30.310.210">
    <property type="match status" value="1"/>
</dbReference>
<gene>
    <name evidence="5" type="ORF">CSSPJE1EN1_LOCUS7385</name>
</gene>
<feature type="compositionally biased region" description="Basic and acidic residues" evidence="3">
    <location>
        <begin position="597"/>
        <end position="606"/>
    </location>
</feature>
<feature type="domain" description="K Homology" evidence="4">
    <location>
        <begin position="300"/>
        <end position="373"/>
    </location>
</feature>
<feature type="region of interest" description="Disordered" evidence="3">
    <location>
        <begin position="471"/>
        <end position="565"/>
    </location>
</feature>
<dbReference type="EMBL" id="OZ020109">
    <property type="protein sequence ID" value="CAK9261907.1"/>
    <property type="molecule type" value="Genomic_DNA"/>
</dbReference>
<dbReference type="Proteomes" id="UP001497444">
    <property type="component" value="Chromosome 14"/>
</dbReference>
<accession>A0ABP0W547</accession>
<organism evidence="5 6">
    <name type="scientific">Sphagnum jensenii</name>
    <dbReference type="NCBI Taxonomy" id="128206"/>
    <lineage>
        <taxon>Eukaryota</taxon>
        <taxon>Viridiplantae</taxon>
        <taxon>Streptophyta</taxon>
        <taxon>Embryophyta</taxon>
        <taxon>Bryophyta</taxon>
        <taxon>Sphagnophytina</taxon>
        <taxon>Sphagnopsida</taxon>
        <taxon>Sphagnales</taxon>
        <taxon>Sphagnaceae</taxon>
        <taxon>Sphagnum</taxon>
    </lineage>
</organism>